<protein>
    <submittedName>
        <fullName evidence="5">FadR/GntR family transcriptional regulator</fullName>
    </submittedName>
</protein>
<dbReference type="PANTHER" id="PTHR43537">
    <property type="entry name" value="TRANSCRIPTIONAL REGULATOR, GNTR FAMILY"/>
    <property type="match status" value="1"/>
</dbReference>
<dbReference type="CDD" id="cd07377">
    <property type="entry name" value="WHTH_GntR"/>
    <property type="match status" value="1"/>
</dbReference>
<dbReference type="InterPro" id="IPR036390">
    <property type="entry name" value="WH_DNA-bd_sf"/>
</dbReference>
<keyword evidence="1" id="KW-0805">Transcription regulation</keyword>
<organism evidence="5 6">
    <name type="scientific">Actinophytocola glycyrrhizae</name>
    <dbReference type="NCBI Taxonomy" id="2044873"/>
    <lineage>
        <taxon>Bacteria</taxon>
        <taxon>Bacillati</taxon>
        <taxon>Actinomycetota</taxon>
        <taxon>Actinomycetes</taxon>
        <taxon>Pseudonocardiales</taxon>
        <taxon>Pseudonocardiaceae</taxon>
    </lineage>
</organism>
<evidence type="ECO:0000256" key="2">
    <source>
        <dbReference type="ARBA" id="ARBA00023125"/>
    </source>
</evidence>
<dbReference type="SUPFAM" id="SSF46785">
    <property type="entry name" value="Winged helix' DNA-binding domain"/>
    <property type="match status" value="1"/>
</dbReference>
<dbReference type="PANTHER" id="PTHR43537:SF44">
    <property type="entry name" value="GNTR FAMILY REGULATORY PROTEIN"/>
    <property type="match status" value="1"/>
</dbReference>
<accession>A0ABV9S9D8</accession>
<keyword evidence="3" id="KW-0804">Transcription</keyword>
<dbReference type="RefSeq" id="WP_378060822.1">
    <property type="nucleotide sequence ID" value="NZ_JBHSIS010000022.1"/>
</dbReference>
<dbReference type="InterPro" id="IPR000524">
    <property type="entry name" value="Tscrpt_reg_HTH_GntR"/>
</dbReference>
<dbReference type="Gene3D" id="1.10.10.10">
    <property type="entry name" value="Winged helix-like DNA-binding domain superfamily/Winged helix DNA-binding domain"/>
    <property type="match status" value="1"/>
</dbReference>
<dbReference type="InterPro" id="IPR036388">
    <property type="entry name" value="WH-like_DNA-bd_sf"/>
</dbReference>
<dbReference type="PROSITE" id="PS50949">
    <property type="entry name" value="HTH_GNTR"/>
    <property type="match status" value="1"/>
</dbReference>
<reference evidence="6" key="1">
    <citation type="journal article" date="2019" name="Int. J. Syst. Evol. Microbiol.">
        <title>The Global Catalogue of Microorganisms (GCM) 10K type strain sequencing project: providing services to taxonomists for standard genome sequencing and annotation.</title>
        <authorList>
            <consortium name="The Broad Institute Genomics Platform"/>
            <consortium name="The Broad Institute Genome Sequencing Center for Infectious Disease"/>
            <person name="Wu L."/>
            <person name="Ma J."/>
        </authorList>
    </citation>
    <scope>NUCLEOTIDE SEQUENCE [LARGE SCALE GENOMIC DNA]</scope>
    <source>
        <strain evidence="6">ZS-22-S1</strain>
    </source>
</reference>
<dbReference type="Pfam" id="PF00392">
    <property type="entry name" value="GntR"/>
    <property type="match status" value="1"/>
</dbReference>
<sequence length="125" mass="14096">MPRSQHRPRGVHGQTVETLAGRILSGEYPEGTVLDLPTLRTELDLSLTALREALKVLTAKGMVDARQKRGTFVRPRSSYWPRWPPTTRWRRNAPCTHCWPPRARTDAVPVSGPRPGWSACRGCRS</sequence>
<dbReference type="Proteomes" id="UP001595859">
    <property type="component" value="Unassembled WGS sequence"/>
</dbReference>
<evidence type="ECO:0000313" key="6">
    <source>
        <dbReference type="Proteomes" id="UP001595859"/>
    </source>
</evidence>
<feature type="domain" description="HTH gntR-type" evidence="4">
    <location>
        <begin position="9"/>
        <end position="76"/>
    </location>
</feature>
<evidence type="ECO:0000313" key="5">
    <source>
        <dbReference type="EMBL" id="MFC4858365.1"/>
    </source>
</evidence>
<proteinExistence type="predicted"/>
<dbReference type="EMBL" id="JBHSIS010000022">
    <property type="protein sequence ID" value="MFC4858365.1"/>
    <property type="molecule type" value="Genomic_DNA"/>
</dbReference>
<evidence type="ECO:0000259" key="4">
    <source>
        <dbReference type="PROSITE" id="PS50949"/>
    </source>
</evidence>
<evidence type="ECO:0000256" key="1">
    <source>
        <dbReference type="ARBA" id="ARBA00023015"/>
    </source>
</evidence>
<comment type="caution">
    <text evidence="5">The sequence shown here is derived from an EMBL/GenBank/DDBJ whole genome shotgun (WGS) entry which is preliminary data.</text>
</comment>
<keyword evidence="2" id="KW-0238">DNA-binding</keyword>
<gene>
    <name evidence="5" type="ORF">ACFPCV_33125</name>
</gene>
<keyword evidence="6" id="KW-1185">Reference proteome</keyword>
<name>A0ABV9S9D8_9PSEU</name>
<dbReference type="SMART" id="SM00345">
    <property type="entry name" value="HTH_GNTR"/>
    <property type="match status" value="1"/>
</dbReference>
<evidence type="ECO:0000256" key="3">
    <source>
        <dbReference type="ARBA" id="ARBA00023163"/>
    </source>
</evidence>